<evidence type="ECO:0000256" key="1">
    <source>
        <dbReference type="ARBA" id="ARBA00005446"/>
    </source>
</evidence>
<gene>
    <name evidence="7" type="ORF">PACLA_8A024913</name>
</gene>
<proteinExistence type="inferred from homology"/>
<dbReference type="EC" id="5.6.2.4" evidence="5"/>
<keyword evidence="7" id="KW-0547">Nucleotide-binding</keyword>
<dbReference type="InterPro" id="IPR027417">
    <property type="entry name" value="P-loop_NTPase"/>
</dbReference>
<evidence type="ECO:0000256" key="5">
    <source>
        <dbReference type="ARBA" id="ARBA00034808"/>
    </source>
</evidence>
<dbReference type="Gene3D" id="3.40.50.300">
    <property type="entry name" value="P-loop containing nucleotide triphosphate hydrolases"/>
    <property type="match status" value="1"/>
</dbReference>
<dbReference type="PANTHER" id="PTHR13710:SF105">
    <property type="entry name" value="ATP-DEPENDENT DNA HELICASE Q1"/>
    <property type="match status" value="1"/>
</dbReference>
<dbReference type="Pfam" id="PF00270">
    <property type="entry name" value="DEAD"/>
    <property type="match status" value="1"/>
</dbReference>
<evidence type="ECO:0000256" key="3">
    <source>
        <dbReference type="ARBA" id="ARBA00023235"/>
    </source>
</evidence>
<keyword evidence="7" id="KW-0347">Helicase</keyword>
<comment type="similarity">
    <text evidence="1">Belongs to the helicase family. RecQ subfamily.</text>
</comment>
<dbReference type="PANTHER" id="PTHR13710">
    <property type="entry name" value="DNA HELICASE RECQ FAMILY MEMBER"/>
    <property type="match status" value="1"/>
</dbReference>
<organism evidence="7 8">
    <name type="scientific">Paramuricea clavata</name>
    <name type="common">Red gorgonian</name>
    <name type="synonym">Violescent sea-whip</name>
    <dbReference type="NCBI Taxonomy" id="317549"/>
    <lineage>
        <taxon>Eukaryota</taxon>
        <taxon>Metazoa</taxon>
        <taxon>Cnidaria</taxon>
        <taxon>Anthozoa</taxon>
        <taxon>Octocorallia</taxon>
        <taxon>Malacalcyonacea</taxon>
        <taxon>Plexauridae</taxon>
        <taxon>Paramuricea</taxon>
    </lineage>
</organism>
<dbReference type="GO" id="GO:0000724">
    <property type="term" value="P:double-strand break repair via homologous recombination"/>
    <property type="evidence" value="ECO:0007669"/>
    <property type="project" value="TreeGrafter"/>
</dbReference>
<dbReference type="InterPro" id="IPR011545">
    <property type="entry name" value="DEAD/DEAH_box_helicase_dom"/>
</dbReference>
<name>A0A6S7I9F1_PARCT</name>
<evidence type="ECO:0000313" key="7">
    <source>
        <dbReference type="EMBL" id="CAB4015264.1"/>
    </source>
</evidence>
<evidence type="ECO:0000256" key="2">
    <source>
        <dbReference type="ARBA" id="ARBA00023125"/>
    </source>
</evidence>
<dbReference type="GO" id="GO:0003677">
    <property type="term" value="F:DNA binding"/>
    <property type="evidence" value="ECO:0007669"/>
    <property type="project" value="UniProtKB-KW"/>
</dbReference>
<sequence length="119" mass="13551">MELLQSKPYQESVQSIIVDEAHCILEWGLDLRKDYSNLAMLCATFPTVPVVALTATASKADVILIKESLNLKKPVEIAANPAKPNIFYENIIRKGNDLEFFQELLHNQLFYLKSNWITL</sequence>
<dbReference type="InterPro" id="IPR014001">
    <property type="entry name" value="Helicase_ATP-bd"/>
</dbReference>
<dbReference type="GO" id="GO:0005694">
    <property type="term" value="C:chromosome"/>
    <property type="evidence" value="ECO:0007669"/>
    <property type="project" value="TreeGrafter"/>
</dbReference>
<dbReference type="PROSITE" id="PS51192">
    <property type="entry name" value="HELICASE_ATP_BIND_1"/>
    <property type="match status" value="1"/>
</dbReference>
<dbReference type="EMBL" id="CACRXK020008651">
    <property type="protein sequence ID" value="CAB4015264.1"/>
    <property type="molecule type" value="Genomic_DNA"/>
</dbReference>
<keyword evidence="8" id="KW-1185">Reference proteome</keyword>
<keyword evidence="2" id="KW-0238">DNA-binding</keyword>
<dbReference type="GO" id="GO:0005524">
    <property type="term" value="F:ATP binding"/>
    <property type="evidence" value="ECO:0007669"/>
    <property type="project" value="InterPro"/>
</dbReference>
<comment type="catalytic activity">
    <reaction evidence="4">
        <text>Couples ATP hydrolysis with the unwinding of duplex DNA by translocating in the 3'-5' direction.</text>
        <dbReference type="EC" id="5.6.2.4"/>
    </reaction>
</comment>
<accession>A0A6S7I9F1</accession>
<evidence type="ECO:0000259" key="6">
    <source>
        <dbReference type="PROSITE" id="PS51192"/>
    </source>
</evidence>
<dbReference type="Proteomes" id="UP001152795">
    <property type="component" value="Unassembled WGS sequence"/>
</dbReference>
<keyword evidence="7" id="KW-0378">Hydrolase</keyword>
<dbReference type="GO" id="GO:0005737">
    <property type="term" value="C:cytoplasm"/>
    <property type="evidence" value="ECO:0007669"/>
    <property type="project" value="TreeGrafter"/>
</dbReference>
<protein>
    <recommendedName>
        <fullName evidence="5">DNA 3'-5' helicase</fullName>
        <ecNumber evidence="5">5.6.2.4</ecNumber>
    </recommendedName>
</protein>
<dbReference type="GO" id="GO:0043138">
    <property type="term" value="F:3'-5' DNA helicase activity"/>
    <property type="evidence" value="ECO:0007669"/>
    <property type="project" value="UniProtKB-EC"/>
</dbReference>
<dbReference type="SUPFAM" id="SSF52540">
    <property type="entry name" value="P-loop containing nucleoside triphosphate hydrolases"/>
    <property type="match status" value="1"/>
</dbReference>
<keyword evidence="7" id="KW-0067">ATP-binding</keyword>
<keyword evidence="3" id="KW-0413">Isomerase</keyword>
<dbReference type="OrthoDB" id="6161017at2759"/>
<dbReference type="AlphaFoldDB" id="A0A6S7I9F1"/>
<evidence type="ECO:0000256" key="4">
    <source>
        <dbReference type="ARBA" id="ARBA00034617"/>
    </source>
</evidence>
<dbReference type="GO" id="GO:0009378">
    <property type="term" value="F:four-way junction helicase activity"/>
    <property type="evidence" value="ECO:0007669"/>
    <property type="project" value="TreeGrafter"/>
</dbReference>
<comment type="caution">
    <text evidence="7">The sequence shown here is derived from an EMBL/GenBank/DDBJ whole genome shotgun (WGS) entry which is preliminary data.</text>
</comment>
<evidence type="ECO:0000313" key="8">
    <source>
        <dbReference type="Proteomes" id="UP001152795"/>
    </source>
</evidence>
<feature type="domain" description="Helicase ATP-binding" evidence="6">
    <location>
        <begin position="1"/>
        <end position="75"/>
    </location>
</feature>
<reference evidence="7" key="1">
    <citation type="submission" date="2020-04" db="EMBL/GenBank/DDBJ databases">
        <authorList>
            <person name="Alioto T."/>
            <person name="Alioto T."/>
            <person name="Gomez Garrido J."/>
        </authorList>
    </citation>
    <scope>NUCLEOTIDE SEQUENCE</scope>
    <source>
        <strain evidence="7">A484AB</strain>
    </source>
</reference>